<reference evidence="2" key="1">
    <citation type="journal article" date="2021" name="Open Biol.">
        <title>Shared evolutionary footprints suggest mitochondrial oxidative damage underlies multiple complex I losses in fungi.</title>
        <authorList>
            <person name="Schikora-Tamarit M.A."/>
            <person name="Marcet-Houben M."/>
            <person name="Nosek J."/>
            <person name="Gabaldon T."/>
        </authorList>
    </citation>
    <scope>NUCLEOTIDE SEQUENCE</scope>
    <source>
        <strain evidence="2">CBS2887</strain>
    </source>
</reference>
<dbReference type="EMBL" id="JAEUBG010004036">
    <property type="protein sequence ID" value="KAH3682027.1"/>
    <property type="molecule type" value="Genomic_DNA"/>
</dbReference>
<feature type="compositionally biased region" description="Basic and acidic residues" evidence="1">
    <location>
        <begin position="1"/>
        <end position="15"/>
    </location>
</feature>
<evidence type="ECO:0000256" key="1">
    <source>
        <dbReference type="SAM" id="MobiDB-lite"/>
    </source>
</evidence>
<accession>A0A9P8Q1C8</accession>
<organism evidence="2 3">
    <name type="scientific">Wickerhamomyces pijperi</name>
    <name type="common">Yeast</name>
    <name type="synonym">Pichia pijperi</name>
    <dbReference type="NCBI Taxonomy" id="599730"/>
    <lineage>
        <taxon>Eukaryota</taxon>
        <taxon>Fungi</taxon>
        <taxon>Dikarya</taxon>
        <taxon>Ascomycota</taxon>
        <taxon>Saccharomycotina</taxon>
        <taxon>Saccharomycetes</taxon>
        <taxon>Phaffomycetales</taxon>
        <taxon>Wickerhamomycetaceae</taxon>
        <taxon>Wickerhamomyces</taxon>
    </lineage>
</organism>
<gene>
    <name evidence="2" type="ORF">WICPIJ_007019</name>
</gene>
<reference evidence="2" key="2">
    <citation type="submission" date="2021-01" db="EMBL/GenBank/DDBJ databases">
        <authorList>
            <person name="Schikora-Tamarit M.A."/>
        </authorList>
    </citation>
    <scope>NUCLEOTIDE SEQUENCE</scope>
    <source>
        <strain evidence="2">CBS2887</strain>
    </source>
</reference>
<proteinExistence type="predicted"/>
<keyword evidence="3" id="KW-1185">Reference proteome</keyword>
<protein>
    <submittedName>
        <fullName evidence="2">Uncharacterized protein</fullName>
    </submittedName>
</protein>
<sequence>MNGVETHQRGDEKTHPFNRTDTSNRDTGKGIPNVPSSGEFLPGLVQVMDLDKSEERSSGEEQQSGVQKNELTQGDIRALQTNHHSDQMNTDKTQSQSVSSPVSDRDNSQTEESVQHSDSDKVQSFWVCLPRFKSKIFTIPSGKIFSKTNNHLT</sequence>
<feature type="compositionally biased region" description="Polar residues" evidence="1">
    <location>
        <begin position="79"/>
        <end position="102"/>
    </location>
</feature>
<feature type="region of interest" description="Disordered" evidence="1">
    <location>
        <begin position="1"/>
        <end position="120"/>
    </location>
</feature>
<comment type="caution">
    <text evidence="2">The sequence shown here is derived from an EMBL/GenBank/DDBJ whole genome shotgun (WGS) entry which is preliminary data.</text>
</comment>
<evidence type="ECO:0000313" key="2">
    <source>
        <dbReference type="EMBL" id="KAH3682027.1"/>
    </source>
</evidence>
<dbReference type="Proteomes" id="UP000774326">
    <property type="component" value="Unassembled WGS sequence"/>
</dbReference>
<evidence type="ECO:0000313" key="3">
    <source>
        <dbReference type="Proteomes" id="UP000774326"/>
    </source>
</evidence>
<name>A0A9P8Q1C8_WICPI</name>
<dbReference type="AlphaFoldDB" id="A0A9P8Q1C8"/>
<feature type="compositionally biased region" description="Basic and acidic residues" evidence="1">
    <location>
        <begin position="103"/>
        <end position="120"/>
    </location>
</feature>
<feature type="compositionally biased region" description="Basic and acidic residues" evidence="1">
    <location>
        <begin position="49"/>
        <end position="59"/>
    </location>
</feature>